<comment type="caution">
    <text evidence="3">The sequence shown here is derived from an EMBL/GenBank/DDBJ whole genome shotgun (WGS) entry which is preliminary data.</text>
</comment>
<feature type="compositionally biased region" description="Basic and acidic residues" evidence="2">
    <location>
        <begin position="102"/>
        <end position="111"/>
    </location>
</feature>
<feature type="region of interest" description="Disordered" evidence="2">
    <location>
        <begin position="75"/>
        <end position="111"/>
    </location>
</feature>
<dbReference type="AlphaFoldDB" id="A0A2S9XRF6"/>
<dbReference type="Pfam" id="PF01809">
    <property type="entry name" value="YidD"/>
    <property type="match status" value="1"/>
</dbReference>
<evidence type="ECO:0000256" key="2">
    <source>
        <dbReference type="SAM" id="MobiDB-lite"/>
    </source>
</evidence>
<dbReference type="NCBIfam" id="TIGR00278">
    <property type="entry name" value="membrane protein insertion efficiency factor YidD"/>
    <property type="match status" value="1"/>
</dbReference>
<dbReference type="GO" id="GO:0005886">
    <property type="term" value="C:plasma membrane"/>
    <property type="evidence" value="ECO:0007669"/>
    <property type="project" value="UniProtKB-SubCell"/>
</dbReference>
<dbReference type="EMBL" id="PVNK01000170">
    <property type="protein sequence ID" value="PRP95436.1"/>
    <property type="molecule type" value="Genomic_DNA"/>
</dbReference>
<dbReference type="SMART" id="SM01234">
    <property type="entry name" value="Haemolytic"/>
    <property type="match status" value="1"/>
</dbReference>
<keyword evidence="1" id="KW-0472">Membrane</keyword>
<organism evidence="3 4">
    <name type="scientific">Enhygromyxa salina</name>
    <dbReference type="NCBI Taxonomy" id="215803"/>
    <lineage>
        <taxon>Bacteria</taxon>
        <taxon>Pseudomonadati</taxon>
        <taxon>Myxococcota</taxon>
        <taxon>Polyangia</taxon>
        <taxon>Nannocystales</taxon>
        <taxon>Nannocystaceae</taxon>
        <taxon>Enhygromyxa</taxon>
    </lineage>
</organism>
<keyword evidence="1" id="KW-1003">Cell membrane</keyword>
<comment type="similarity">
    <text evidence="1">Belongs to the UPF0161 family.</text>
</comment>
<dbReference type="PANTHER" id="PTHR33383">
    <property type="entry name" value="MEMBRANE PROTEIN INSERTION EFFICIENCY FACTOR-RELATED"/>
    <property type="match status" value="1"/>
</dbReference>
<name>A0A2S9XRF6_9BACT</name>
<reference evidence="3 4" key="1">
    <citation type="submission" date="2018-03" db="EMBL/GenBank/DDBJ databases">
        <title>Draft Genome Sequences of the Obligatory Marine Myxobacteria Enhygromyxa salina SWB005.</title>
        <authorList>
            <person name="Poehlein A."/>
            <person name="Moghaddam J.A."/>
            <person name="Harms H."/>
            <person name="Alanjari M."/>
            <person name="Koenig G.M."/>
            <person name="Daniel R."/>
            <person name="Schaeberle T.F."/>
        </authorList>
    </citation>
    <scope>NUCLEOTIDE SEQUENCE [LARGE SCALE GENOMIC DNA]</scope>
    <source>
        <strain evidence="3 4">SWB005</strain>
    </source>
</reference>
<comment type="function">
    <text evidence="1">Could be involved in insertion of integral membrane proteins into the membrane.</text>
</comment>
<evidence type="ECO:0000256" key="1">
    <source>
        <dbReference type="HAMAP-Rule" id="MF_00386"/>
    </source>
</evidence>
<proteinExistence type="inferred from homology"/>
<dbReference type="RefSeq" id="WP_106393214.1">
    <property type="nucleotide sequence ID" value="NZ_PVNK01000170.1"/>
</dbReference>
<gene>
    <name evidence="3" type="primary">yidD</name>
    <name evidence="3" type="ORF">ENSA5_39010</name>
</gene>
<evidence type="ECO:0000313" key="3">
    <source>
        <dbReference type="EMBL" id="PRP95436.1"/>
    </source>
</evidence>
<dbReference type="OrthoDB" id="9801753at2"/>
<dbReference type="PANTHER" id="PTHR33383:SF1">
    <property type="entry name" value="MEMBRANE PROTEIN INSERTION EFFICIENCY FACTOR-RELATED"/>
    <property type="match status" value="1"/>
</dbReference>
<protein>
    <recommendedName>
        <fullName evidence="1">Putative membrane protein insertion efficiency factor</fullName>
    </recommendedName>
</protein>
<dbReference type="HAMAP" id="MF_00386">
    <property type="entry name" value="UPF0161_YidD"/>
    <property type="match status" value="1"/>
</dbReference>
<evidence type="ECO:0000313" key="4">
    <source>
        <dbReference type="Proteomes" id="UP000237968"/>
    </source>
</evidence>
<accession>A0A2S9XRF6</accession>
<dbReference type="InterPro" id="IPR002696">
    <property type="entry name" value="Membr_insert_effic_factor_YidD"/>
</dbReference>
<comment type="subcellular location">
    <subcellularLocation>
        <location evidence="1">Cell membrane</location>
        <topology evidence="1">Peripheral membrane protein</topology>
        <orientation evidence="1">Cytoplasmic side</orientation>
    </subcellularLocation>
</comment>
<sequence length="111" mass="12029">MSKGFTASSWLVQLPSRLAVAVIRVYQLILSPMLGPTCRFSPSCSHYACACLRDHGLLRGSWLTVRRLSRCHPWHPGGHDPPPLARGAGPASAASMTPLGPAERDRVETRA</sequence>
<dbReference type="Proteomes" id="UP000237968">
    <property type="component" value="Unassembled WGS sequence"/>
</dbReference>
<keyword evidence="4" id="KW-1185">Reference proteome</keyword>